<accession>A0A0W0DIM2</accession>
<evidence type="ECO:0000256" key="1">
    <source>
        <dbReference type="SAM" id="MobiDB-lite"/>
    </source>
</evidence>
<dbReference type="VEuPathDB" id="FungiDB:GWK60_K06567"/>
<organism evidence="2 3">
    <name type="scientific">Candida glabrata</name>
    <name type="common">Yeast</name>
    <name type="synonym">Torulopsis glabrata</name>
    <dbReference type="NCBI Taxonomy" id="5478"/>
    <lineage>
        <taxon>Eukaryota</taxon>
        <taxon>Fungi</taxon>
        <taxon>Dikarya</taxon>
        <taxon>Ascomycota</taxon>
        <taxon>Saccharomycotina</taxon>
        <taxon>Saccharomycetes</taxon>
        <taxon>Saccharomycetales</taxon>
        <taxon>Saccharomycetaceae</taxon>
        <taxon>Nakaseomyces</taxon>
    </lineage>
</organism>
<name>A0A0W0DIM2_CANGB</name>
<protein>
    <submittedName>
        <fullName evidence="2">Histone promoter control protein 2</fullName>
    </submittedName>
</protein>
<evidence type="ECO:0000313" key="2">
    <source>
        <dbReference type="EMBL" id="KTA95048.1"/>
    </source>
</evidence>
<dbReference type="EMBL" id="LLZZ01000194">
    <property type="protein sequence ID" value="KTA95048.1"/>
    <property type="molecule type" value="Genomic_DNA"/>
</dbReference>
<feature type="compositionally biased region" description="Polar residues" evidence="1">
    <location>
        <begin position="101"/>
        <end position="114"/>
    </location>
</feature>
<dbReference type="VEuPathDB" id="FungiDB:CAGL0K06721g"/>
<feature type="region of interest" description="Disordered" evidence="1">
    <location>
        <begin position="223"/>
        <end position="249"/>
    </location>
</feature>
<sequence>MSNQDSFVSGVGNESHKRSNEVITIDEDTDVKKPKVNTGAKKIPNIAEELAMNRQNVRSSSLSPLLNSDSSSNGSDKTSKSELPRPVIPETKPLPVASLLSGPNNQKLNSTEPKSNSPQSPGSVSISSLKRNDSESKLNKLKMRALLKNKSPANVRKSLSSTSEKSSTAIKLDDTEISNAVKQDNKISKVDKTSQGKKLEGTFKSSIKSKSFTEIDRIGIVSKDKQSKKKDMNAVTPKPRSPKRALPTTKSPNIMSVLEKGKTDIKTLSRPDIIIDVPLSLDDSNAYLSEDNQVIFNFQKLIDEKYGISKKAKVPKKNLTMNLLQNLSNNRSGSTLDDEINLSDDEDDFEEEESHIPVKPAVPVNGKKPHPSKGKNLIGKYDIEDPFIDDSELQWEEYRAATRDGFFVFFGPLVENEDSSAEAKLAPSNNKKLAGKNR</sequence>
<evidence type="ECO:0000313" key="3">
    <source>
        <dbReference type="Proteomes" id="UP000054886"/>
    </source>
</evidence>
<feature type="compositionally biased region" description="Low complexity" evidence="1">
    <location>
        <begin position="115"/>
        <end position="128"/>
    </location>
</feature>
<dbReference type="AlphaFoldDB" id="A0A0W0DIM2"/>
<dbReference type="VEuPathDB" id="FungiDB:GVI51_K06567"/>
<feature type="region of interest" description="Disordered" evidence="1">
    <location>
        <begin position="1"/>
        <end position="177"/>
    </location>
</feature>
<dbReference type="VEuPathDB" id="FungiDB:B1J91_K06721g"/>
<feature type="region of interest" description="Disordered" evidence="1">
    <location>
        <begin position="417"/>
        <end position="438"/>
    </location>
</feature>
<feature type="compositionally biased region" description="Low complexity" evidence="1">
    <location>
        <begin position="59"/>
        <end position="76"/>
    </location>
</feature>
<feature type="compositionally biased region" description="Basic and acidic residues" evidence="1">
    <location>
        <begin position="223"/>
        <end position="232"/>
    </location>
</feature>
<feature type="compositionally biased region" description="Low complexity" evidence="1">
    <location>
        <begin position="157"/>
        <end position="168"/>
    </location>
</feature>
<gene>
    <name evidence="2" type="ORF">AO440_003537</name>
</gene>
<comment type="caution">
    <text evidence="2">The sequence shown here is derived from an EMBL/GenBank/DDBJ whole genome shotgun (WGS) entry which is preliminary data.</text>
</comment>
<reference evidence="2 3" key="1">
    <citation type="submission" date="2015-10" db="EMBL/GenBank/DDBJ databases">
        <title>Draft genomes sequences of Candida glabrata isolates 1A, 1B, 2A, 2B, 3A and 3B.</title>
        <authorList>
            <person name="Haavelsrud O.E."/>
            <person name="Gaustad P."/>
        </authorList>
    </citation>
    <scope>NUCLEOTIDE SEQUENCE [LARGE SCALE GENOMIC DNA]</scope>
    <source>
        <strain evidence="2">910700640</strain>
    </source>
</reference>
<proteinExistence type="predicted"/>
<dbReference type="Proteomes" id="UP000054886">
    <property type="component" value="Unassembled WGS sequence"/>
</dbReference>